<gene>
    <name evidence="1" type="ORF">PHYEVI_LOCUS5502</name>
</gene>
<evidence type="ECO:0000313" key="1">
    <source>
        <dbReference type="EMBL" id="CAG9859126.1"/>
    </source>
</evidence>
<protein>
    <submittedName>
        <fullName evidence="1">Uncharacterized protein</fullName>
    </submittedName>
</protein>
<dbReference type="EMBL" id="OU900095">
    <property type="protein sequence ID" value="CAG9859126.1"/>
    <property type="molecule type" value="Genomic_DNA"/>
</dbReference>
<sequence length="79" mass="9114">MYKREGCLGVGTCHPGWTIIIGMMRKGISMKMNMMKLMKPKRIKIIFKVLGLPKKNLMDLTSKFKFLAKKCAVFITKFL</sequence>
<accession>A0A9N9TIB0</accession>
<organism evidence="1 2">
    <name type="scientific">Phyllotreta striolata</name>
    <name type="common">Striped flea beetle</name>
    <name type="synonym">Crioceris striolata</name>
    <dbReference type="NCBI Taxonomy" id="444603"/>
    <lineage>
        <taxon>Eukaryota</taxon>
        <taxon>Metazoa</taxon>
        <taxon>Ecdysozoa</taxon>
        <taxon>Arthropoda</taxon>
        <taxon>Hexapoda</taxon>
        <taxon>Insecta</taxon>
        <taxon>Pterygota</taxon>
        <taxon>Neoptera</taxon>
        <taxon>Endopterygota</taxon>
        <taxon>Coleoptera</taxon>
        <taxon>Polyphaga</taxon>
        <taxon>Cucujiformia</taxon>
        <taxon>Chrysomeloidea</taxon>
        <taxon>Chrysomelidae</taxon>
        <taxon>Galerucinae</taxon>
        <taxon>Alticini</taxon>
        <taxon>Phyllotreta</taxon>
    </lineage>
</organism>
<name>A0A9N9TIB0_PHYSR</name>
<reference evidence="1" key="1">
    <citation type="submission" date="2022-01" db="EMBL/GenBank/DDBJ databases">
        <authorList>
            <person name="King R."/>
        </authorList>
    </citation>
    <scope>NUCLEOTIDE SEQUENCE</scope>
</reference>
<proteinExistence type="predicted"/>
<keyword evidence="2" id="KW-1185">Reference proteome</keyword>
<dbReference type="AlphaFoldDB" id="A0A9N9TIB0"/>
<dbReference type="Proteomes" id="UP001153712">
    <property type="component" value="Chromosome 2"/>
</dbReference>
<evidence type="ECO:0000313" key="2">
    <source>
        <dbReference type="Proteomes" id="UP001153712"/>
    </source>
</evidence>